<sequence length="21" mass="2357">AIITRNLADEFFTSNNCDKAL</sequence>
<dbReference type="EMBL" id="SNRW01045152">
    <property type="protein sequence ID" value="KAA6321705.1"/>
    <property type="molecule type" value="Genomic_DNA"/>
</dbReference>
<feature type="non-terminal residue" evidence="1">
    <location>
        <position position="1"/>
    </location>
</feature>
<comment type="caution">
    <text evidence="1">The sequence shown here is derived from an EMBL/GenBank/DDBJ whole genome shotgun (WGS) entry which is preliminary data.</text>
</comment>
<accession>A0A5J4QJW5</accession>
<organism evidence="1 2">
    <name type="scientific">Streblomastix strix</name>
    <dbReference type="NCBI Taxonomy" id="222440"/>
    <lineage>
        <taxon>Eukaryota</taxon>
        <taxon>Metamonada</taxon>
        <taxon>Preaxostyla</taxon>
        <taxon>Oxymonadida</taxon>
        <taxon>Streblomastigidae</taxon>
        <taxon>Streblomastix</taxon>
    </lineage>
</organism>
<dbReference type="AlphaFoldDB" id="A0A5J4QJW5"/>
<evidence type="ECO:0000313" key="2">
    <source>
        <dbReference type="Proteomes" id="UP000324800"/>
    </source>
</evidence>
<reference evidence="1 2" key="1">
    <citation type="submission" date="2019-03" db="EMBL/GenBank/DDBJ databases">
        <title>Single cell metagenomics reveals metabolic interactions within the superorganism composed of flagellate Streblomastix strix and complex community of Bacteroidetes bacteria on its surface.</title>
        <authorList>
            <person name="Treitli S.C."/>
            <person name="Kolisko M."/>
            <person name="Husnik F."/>
            <person name="Keeling P."/>
            <person name="Hampl V."/>
        </authorList>
    </citation>
    <scope>NUCLEOTIDE SEQUENCE [LARGE SCALE GENOMIC DNA]</scope>
    <source>
        <strain evidence="1">ST1C</strain>
    </source>
</reference>
<gene>
    <name evidence="1" type="ORF">EZS28_054520</name>
</gene>
<protein>
    <submittedName>
        <fullName evidence="1">Uncharacterized protein</fullName>
    </submittedName>
</protein>
<proteinExistence type="predicted"/>
<evidence type="ECO:0000313" key="1">
    <source>
        <dbReference type="EMBL" id="KAA6321705.1"/>
    </source>
</evidence>
<dbReference type="Proteomes" id="UP000324800">
    <property type="component" value="Unassembled WGS sequence"/>
</dbReference>
<name>A0A5J4QJW5_9EUKA</name>